<keyword evidence="2" id="KW-1185">Reference proteome</keyword>
<organism evidence="1 2">
    <name type="scientific">Candidatus Bipolaricaulis anaerobius</name>
    <dbReference type="NCBI Taxonomy" id="2026885"/>
    <lineage>
        <taxon>Bacteria</taxon>
        <taxon>Candidatus Bipolaricaulota</taxon>
        <taxon>Candidatus Bipolaricaulia</taxon>
        <taxon>Candidatus Bipolaricaulales</taxon>
        <taxon>Candidatus Bipolaricaulaceae</taxon>
        <taxon>Candidatus Bipolaricaulis</taxon>
    </lineage>
</organism>
<dbReference type="PANTHER" id="PTHR39961">
    <property type="entry name" value="HYPOTHETICAL CYTOSOLIC PROTEIN"/>
    <property type="match status" value="1"/>
</dbReference>
<dbReference type="Pfam" id="PF04308">
    <property type="entry name" value="RNaseH_like"/>
    <property type="match status" value="1"/>
</dbReference>
<dbReference type="Proteomes" id="UP000249818">
    <property type="component" value="Chromosome BARAN1"/>
</dbReference>
<dbReference type="KEGG" id="bana:BARAN1_1160"/>
<protein>
    <recommendedName>
        <fullName evidence="3">DUF458 domain-containing protein</fullName>
    </recommendedName>
</protein>
<evidence type="ECO:0008006" key="3">
    <source>
        <dbReference type="Google" id="ProtNLM"/>
    </source>
</evidence>
<reference evidence="2" key="1">
    <citation type="submission" date="2018-05" db="EMBL/GenBank/DDBJ databases">
        <authorList>
            <person name="Hao L."/>
        </authorList>
    </citation>
    <scope>NUCLEOTIDE SEQUENCE [LARGE SCALE GENOMIC DNA]</scope>
</reference>
<dbReference type="PANTHER" id="PTHR39961:SF1">
    <property type="entry name" value="DUF458 DOMAIN-CONTAINING PROTEIN"/>
    <property type="match status" value="1"/>
</dbReference>
<sequence length="160" mass="18118">MGEGSCYHSPTLGRLSFQEVVDEILAMMAAAPEAPYEVVVGTDSQIYADEVDYVSAIVVHRVGRGGRYFWRREKDERPQSLRERIYREAWLSYETAEELIRALKDRGVSGFQLEIHVDIGRNGRTRDLVEEVVGMILGVGYRVRTKPEAYAASAVADRYT</sequence>
<accession>A0A2X3KL66</accession>
<dbReference type="AlphaFoldDB" id="A0A2X3KL66"/>
<proteinExistence type="predicted"/>
<name>A0A2X3KL66_9BACT</name>
<gene>
    <name evidence="1" type="ORF">BARAN1_1160</name>
</gene>
<evidence type="ECO:0000313" key="2">
    <source>
        <dbReference type="Proteomes" id="UP000249818"/>
    </source>
</evidence>
<evidence type="ECO:0000313" key="1">
    <source>
        <dbReference type="EMBL" id="SQD93182.1"/>
    </source>
</evidence>
<dbReference type="InterPro" id="IPR007405">
    <property type="entry name" value="Phage_KVP40_Orf299"/>
</dbReference>
<dbReference type="EMBL" id="LS483254">
    <property type="protein sequence ID" value="SQD93182.1"/>
    <property type="molecule type" value="Genomic_DNA"/>
</dbReference>